<dbReference type="SUPFAM" id="SSF52540">
    <property type="entry name" value="P-loop containing nucleoside triphosphate hydrolases"/>
    <property type="match status" value="1"/>
</dbReference>
<sequence>MPLLEFRNVSYMSNGKYILKNLSLKINQKDFISVVGPSGSGKSTFFRLCSQLTSPTDGNIFYKDIPYTEYNPIEWRRQISYCFQTPSLFGNTVMDNLNFPFFIRNKKVDLSTIKKLLNDFKMSCEYLPRTIDNLSGGEKQRIALIRTLIFNPEILLLDEITSALDEKNTLIVENVIRSLNNSGTTILWITHNSEQSKKYANKILSIESGKFKSLEVIK</sequence>
<keyword evidence="4 6" id="KW-0067">ATP-binding</keyword>
<evidence type="ECO:0000256" key="3">
    <source>
        <dbReference type="ARBA" id="ARBA00022741"/>
    </source>
</evidence>
<dbReference type="InterPro" id="IPR003593">
    <property type="entry name" value="AAA+_ATPase"/>
</dbReference>
<gene>
    <name evidence="6" type="ORF">LN736_11755</name>
</gene>
<dbReference type="SMART" id="SM00382">
    <property type="entry name" value="AAA"/>
    <property type="match status" value="1"/>
</dbReference>
<dbReference type="Pfam" id="PF00005">
    <property type="entry name" value="ABC_tran"/>
    <property type="match status" value="1"/>
</dbReference>
<dbReference type="CDD" id="cd03225">
    <property type="entry name" value="ABC_cobalt_CbiO_domain1"/>
    <property type="match status" value="1"/>
</dbReference>
<proteinExistence type="predicted"/>
<dbReference type="PROSITE" id="PS00211">
    <property type="entry name" value="ABC_TRANSPORTER_1"/>
    <property type="match status" value="1"/>
</dbReference>
<dbReference type="InterPro" id="IPR003439">
    <property type="entry name" value="ABC_transporter-like_ATP-bd"/>
</dbReference>
<dbReference type="GO" id="GO:0005524">
    <property type="term" value="F:ATP binding"/>
    <property type="evidence" value="ECO:0007669"/>
    <property type="project" value="UniProtKB-KW"/>
</dbReference>
<evidence type="ECO:0000313" key="7">
    <source>
        <dbReference type="Proteomes" id="UP001165422"/>
    </source>
</evidence>
<dbReference type="InterPro" id="IPR015856">
    <property type="entry name" value="ABC_transpr_CbiO/EcfA_su"/>
</dbReference>
<accession>A0ABS8N9Z9</accession>
<reference evidence="6" key="1">
    <citation type="submission" date="2021-11" db="EMBL/GenBank/DDBJ databases">
        <authorList>
            <person name="Qingchun L."/>
            <person name="Dong Z."/>
            <person name="Zongwei Q."/>
            <person name="Jia Z."/>
            <person name="Duotao L."/>
        </authorList>
    </citation>
    <scope>NUCLEOTIDE SEQUENCE</scope>
    <source>
        <strain evidence="6">WLY-B-L2</strain>
    </source>
</reference>
<dbReference type="Proteomes" id="UP001165422">
    <property type="component" value="Unassembled WGS sequence"/>
</dbReference>
<dbReference type="InterPro" id="IPR027417">
    <property type="entry name" value="P-loop_NTPase"/>
</dbReference>
<dbReference type="PROSITE" id="PS50893">
    <property type="entry name" value="ABC_TRANSPORTER_2"/>
    <property type="match status" value="1"/>
</dbReference>
<comment type="subcellular location">
    <subcellularLocation>
        <location evidence="1">Cell membrane</location>
        <topology evidence="1">Peripheral membrane protein</topology>
    </subcellularLocation>
</comment>
<comment type="caution">
    <text evidence="6">The sequence shown here is derived from an EMBL/GenBank/DDBJ whole genome shotgun (WGS) entry which is preliminary data.</text>
</comment>
<dbReference type="PANTHER" id="PTHR43423:SF1">
    <property type="entry name" value="ABC TRANSPORTER I FAMILY MEMBER 17"/>
    <property type="match status" value="1"/>
</dbReference>
<keyword evidence="3" id="KW-0547">Nucleotide-binding</keyword>
<evidence type="ECO:0000259" key="5">
    <source>
        <dbReference type="PROSITE" id="PS50893"/>
    </source>
</evidence>
<evidence type="ECO:0000256" key="4">
    <source>
        <dbReference type="ARBA" id="ARBA00022840"/>
    </source>
</evidence>
<dbReference type="Gene3D" id="3.40.50.300">
    <property type="entry name" value="P-loop containing nucleotide triphosphate hydrolases"/>
    <property type="match status" value="1"/>
</dbReference>
<dbReference type="EMBL" id="JAJJPB010000015">
    <property type="protein sequence ID" value="MCC9295533.1"/>
    <property type="molecule type" value="Genomic_DNA"/>
</dbReference>
<dbReference type="PANTHER" id="PTHR43423">
    <property type="entry name" value="ABC TRANSPORTER I FAMILY MEMBER 17"/>
    <property type="match status" value="1"/>
</dbReference>
<name>A0ABS8N9Z9_9CLOT</name>
<evidence type="ECO:0000256" key="2">
    <source>
        <dbReference type="ARBA" id="ARBA00022448"/>
    </source>
</evidence>
<dbReference type="InterPro" id="IPR017871">
    <property type="entry name" value="ABC_transporter-like_CS"/>
</dbReference>
<feature type="domain" description="ABC transporter" evidence="5">
    <location>
        <begin position="4"/>
        <end position="216"/>
    </location>
</feature>
<dbReference type="RefSeq" id="WP_229981583.1">
    <property type="nucleotide sequence ID" value="NZ_JAJJPB010000015.1"/>
</dbReference>
<evidence type="ECO:0000256" key="1">
    <source>
        <dbReference type="ARBA" id="ARBA00004202"/>
    </source>
</evidence>
<keyword evidence="7" id="KW-1185">Reference proteome</keyword>
<protein>
    <submittedName>
        <fullName evidence="6">ATP-binding cassette domain-containing protein</fullName>
    </submittedName>
</protein>
<keyword evidence="2" id="KW-0813">Transport</keyword>
<evidence type="ECO:0000313" key="6">
    <source>
        <dbReference type="EMBL" id="MCC9295533.1"/>
    </source>
</evidence>
<organism evidence="6 7">
    <name type="scientific">Clostridium aromativorans</name>
    <dbReference type="NCBI Taxonomy" id="2836848"/>
    <lineage>
        <taxon>Bacteria</taxon>
        <taxon>Bacillati</taxon>
        <taxon>Bacillota</taxon>
        <taxon>Clostridia</taxon>
        <taxon>Eubacteriales</taxon>
        <taxon>Clostridiaceae</taxon>
        <taxon>Clostridium</taxon>
    </lineage>
</organism>